<dbReference type="GO" id="GO:0070966">
    <property type="term" value="P:nuclear-transcribed mRNA catabolic process, no-go decay"/>
    <property type="evidence" value="ECO:0007669"/>
    <property type="project" value="InterPro"/>
</dbReference>
<evidence type="ECO:0000313" key="8">
    <source>
        <dbReference type="EMBL" id="EAR90688.2"/>
    </source>
</evidence>
<evidence type="ECO:0000259" key="7">
    <source>
        <dbReference type="SMART" id="SM01194"/>
    </source>
</evidence>
<evidence type="ECO:0000256" key="6">
    <source>
        <dbReference type="RuleBase" id="RU362019"/>
    </source>
</evidence>
<dbReference type="AlphaFoldDB" id="I7M774"/>
<dbReference type="Gene3D" id="3.30.1330.30">
    <property type="match status" value="1"/>
</dbReference>
<protein>
    <recommendedName>
        <fullName evidence="6">Protein pelota homolog</fullName>
    </recommendedName>
</protein>
<dbReference type="FunFam" id="3.30.1330.30:FF:000008">
    <property type="entry name" value="Protein pelota homolog"/>
    <property type="match status" value="1"/>
</dbReference>
<dbReference type="Proteomes" id="UP000009168">
    <property type="component" value="Unassembled WGS sequence"/>
</dbReference>
<evidence type="ECO:0000313" key="9">
    <source>
        <dbReference type="Proteomes" id="UP000009168"/>
    </source>
</evidence>
<evidence type="ECO:0000256" key="4">
    <source>
        <dbReference type="ARBA" id="ARBA00022490"/>
    </source>
</evidence>
<dbReference type="PANTHER" id="PTHR10853:SF0">
    <property type="entry name" value="PROTEIN PELOTA HOMOLOG"/>
    <property type="match status" value="1"/>
</dbReference>
<evidence type="ECO:0000256" key="3">
    <source>
        <dbReference type="ARBA" id="ARBA00009504"/>
    </source>
</evidence>
<dbReference type="RefSeq" id="XP_001010933.2">
    <property type="nucleotide sequence ID" value="XM_001010933.3"/>
</dbReference>
<dbReference type="InterPro" id="IPR058547">
    <property type="entry name" value="Pelota_N"/>
</dbReference>
<comment type="similarity">
    <text evidence="3 6">Belongs to the eukaryotic release factor 1 family. Pelota subfamily.</text>
</comment>
<dbReference type="SUPFAM" id="SSF55315">
    <property type="entry name" value="L30e-like"/>
    <property type="match status" value="1"/>
</dbReference>
<dbReference type="EMBL" id="GG662794">
    <property type="protein sequence ID" value="EAR90688.2"/>
    <property type="molecule type" value="Genomic_DNA"/>
</dbReference>
<dbReference type="InterPro" id="IPR005142">
    <property type="entry name" value="eRF1_3"/>
</dbReference>
<dbReference type="SMART" id="SM01194">
    <property type="entry name" value="eRF1_1"/>
    <property type="match status" value="1"/>
</dbReference>
<dbReference type="SUPFAM" id="SSF53137">
    <property type="entry name" value="Translational machinery components"/>
    <property type="match status" value="1"/>
</dbReference>
<dbReference type="InParanoid" id="I7M774"/>
<dbReference type="eggNOG" id="KOG2869">
    <property type="taxonomic scope" value="Eukaryota"/>
</dbReference>
<dbReference type="GO" id="GO:0005737">
    <property type="term" value="C:cytoplasm"/>
    <property type="evidence" value="ECO:0007669"/>
    <property type="project" value="UniProtKB-SubCell"/>
</dbReference>
<keyword evidence="9" id="KW-1185">Reference proteome</keyword>
<feature type="domain" description="eRF1/Pelota-like N-terminal" evidence="7">
    <location>
        <begin position="1"/>
        <end position="130"/>
    </location>
</feature>
<dbReference type="InterPro" id="IPR005141">
    <property type="entry name" value="eRF1_2"/>
</dbReference>
<evidence type="ECO:0000256" key="5">
    <source>
        <dbReference type="ARBA" id="ARBA00022723"/>
    </source>
</evidence>
<dbReference type="Gene3D" id="2.30.30.870">
    <property type="entry name" value="Pelota, domain A"/>
    <property type="match status" value="1"/>
</dbReference>
<dbReference type="GO" id="GO:0032790">
    <property type="term" value="P:ribosome disassembly"/>
    <property type="evidence" value="ECO:0007669"/>
    <property type="project" value="TreeGrafter"/>
</dbReference>
<comment type="cofactor">
    <cofactor evidence="1 6">
        <name>a divalent metal cation</name>
        <dbReference type="ChEBI" id="CHEBI:60240"/>
    </cofactor>
</comment>
<dbReference type="InterPro" id="IPR029064">
    <property type="entry name" value="Ribosomal_eL30-like_sf"/>
</dbReference>
<dbReference type="GO" id="GO:0046872">
    <property type="term" value="F:metal ion binding"/>
    <property type="evidence" value="ECO:0007669"/>
    <property type="project" value="UniProtKB-KW"/>
</dbReference>
<dbReference type="Pfam" id="PF26356">
    <property type="entry name" value="Pelota_N"/>
    <property type="match status" value="1"/>
</dbReference>
<dbReference type="PANTHER" id="PTHR10853">
    <property type="entry name" value="PELOTA"/>
    <property type="match status" value="1"/>
</dbReference>
<dbReference type="Gene3D" id="3.30.420.60">
    <property type="entry name" value="eRF1 domain 2"/>
    <property type="match status" value="1"/>
</dbReference>
<dbReference type="OrthoDB" id="10249111at2759"/>
<dbReference type="GeneID" id="7837095"/>
<proteinExistence type="inferred from homology"/>
<dbReference type="FunCoup" id="I7M774">
    <property type="interactions" value="201"/>
</dbReference>
<dbReference type="GO" id="GO:0071025">
    <property type="term" value="P:RNA surveillance"/>
    <property type="evidence" value="ECO:0007669"/>
    <property type="project" value="InterPro"/>
</dbReference>
<dbReference type="Pfam" id="PF03464">
    <property type="entry name" value="eRF1_2"/>
    <property type="match status" value="1"/>
</dbReference>
<comment type="function">
    <text evidence="6">Component of the Pelota-HBS1L complex, a complex that recognizes stalled ribosomes and triggers the No-Go Decay (NGD) pathway. In the Pelota-HBS1L complex, pelo recognizes ribosomes stalled at the 3' end of an mRNA and engages stalled ribosomes by destabilizing mRNA in the mRNA channel.</text>
</comment>
<reference evidence="9" key="1">
    <citation type="journal article" date="2006" name="PLoS Biol.">
        <title>Macronuclear genome sequence of the ciliate Tetrahymena thermophila, a model eukaryote.</title>
        <authorList>
            <person name="Eisen J.A."/>
            <person name="Coyne R.S."/>
            <person name="Wu M."/>
            <person name="Wu D."/>
            <person name="Thiagarajan M."/>
            <person name="Wortman J.R."/>
            <person name="Badger J.H."/>
            <person name="Ren Q."/>
            <person name="Amedeo P."/>
            <person name="Jones K.M."/>
            <person name="Tallon L.J."/>
            <person name="Delcher A.L."/>
            <person name="Salzberg S.L."/>
            <person name="Silva J.C."/>
            <person name="Haas B.J."/>
            <person name="Majoros W.H."/>
            <person name="Farzad M."/>
            <person name="Carlton J.M."/>
            <person name="Smith R.K. Jr."/>
            <person name="Garg J."/>
            <person name="Pearlman R.E."/>
            <person name="Karrer K.M."/>
            <person name="Sun L."/>
            <person name="Manning G."/>
            <person name="Elde N.C."/>
            <person name="Turkewitz A.P."/>
            <person name="Asai D.J."/>
            <person name="Wilkes D.E."/>
            <person name="Wang Y."/>
            <person name="Cai H."/>
            <person name="Collins K."/>
            <person name="Stewart B.A."/>
            <person name="Lee S.R."/>
            <person name="Wilamowska K."/>
            <person name="Weinberg Z."/>
            <person name="Ruzzo W.L."/>
            <person name="Wloga D."/>
            <person name="Gaertig J."/>
            <person name="Frankel J."/>
            <person name="Tsao C.-C."/>
            <person name="Gorovsky M.A."/>
            <person name="Keeling P.J."/>
            <person name="Waller R.F."/>
            <person name="Patron N.J."/>
            <person name="Cherry J.M."/>
            <person name="Stover N.A."/>
            <person name="Krieger C.J."/>
            <person name="del Toro C."/>
            <person name="Ryder H.F."/>
            <person name="Williamson S.C."/>
            <person name="Barbeau R.A."/>
            <person name="Hamilton E.P."/>
            <person name="Orias E."/>
        </authorList>
    </citation>
    <scope>NUCLEOTIDE SEQUENCE [LARGE SCALE GENOMIC DNA]</scope>
    <source>
        <strain evidence="9">SB210</strain>
    </source>
</reference>
<dbReference type="OMA" id="DDLWHLK"/>
<dbReference type="InterPro" id="IPR005140">
    <property type="entry name" value="eRF1_Pelota-like_N"/>
</dbReference>
<dbReference type="InterPro" id="IPR004405">
    <property type="entry name" value="TF_pelota"/>
</dbReference>
<accession>I7M774</accession>
<dbReference type="KEGG" id="tet:TTHERM_00705040"/>
<dbReference type="GO" id="GO:0070651">
    <property type="term" value="P:nonfunctional rRNA decay"/>
    <property type="evidence" value="ECO:0007669"/>
    <property type="project" value="TreeGrafter"/>
</dbReference>
<dbReference type="NCBIfam" id="TIGR00111">
    <property type="entry name" value="pelota"/>
    <property type="match status" value="1"/>
</dbReference>
<dbReference type="GO" id="GO:0070481">
    <property type="term" value="P:nuclear-transcribed mRNA catabolic process, non-stop decay"/>
    <property type="evidence" value="ECO:0007669"/>
    <property type="project" value="InterPro"/>
</dbReference>
<dbReference type="InterPro" id="IPR038069">
    <property type="entry name" value="Pelota/DOM34_N"/>
</dbReference>
<sequence length="440" mass="51125">MRIIKRYISKGEGYLTLVPTEEEDYWHIYNLVSNGDIVRSATFRKITKESKTGVKDVIKKKITLTLKIVAINYYAGEFLQLSLKGRNIKENDYLKMGQFHTFNLELDQQITIIKQNWDSFHFKIIKDISDPTHDSELAAFVMDEGIAHLCFIKSSITIMKHKIEKHIPKKKSGAEQHDKAMEKFFETCFEYLVTVNYDQIKCLVIASPGYVKDDFYKYIQDQLQRADLAAFNKRSNFLQKIVRAKSSTGYLNSLSEVLSDPTIQEQLKDTKAIKEVRALDDFYKVMSKDPDMVCYGQKHVFKAYEDNAIQTLLLSDSLFRIKDLSQRKKFNNLIDDTKKKGIDSLIFSSLHSSGEKLNNLTGIAAILRYPIPYEDEEMEQSEEIVENFRVKIEEREEVEDEKSIMGDDEKLEAERIAKELEAFSLDNLDEEQKQDEDENL</sequence>
<keyword evidence="5 6" id="KW-0479">Metal-binding</keyword>
<dbReference type="Pfam" id="PF03465">
    <property type="entry name" value="eRF1_3"/>
    <property type="match status" value="1"/>
</dbReference>
<name>I7M774_TETTS</name>
<dbReference type="FunFam" id="2.30.30.870:FF:000001">
    <property type="entry name" value="Protein pelota homolog"/>
    <property type="match status" value="1"/>
</dbReference>
<organism evidence="8 9">
    <name type="scientific">Tetrahymena thermophila (strain SB210)</name>
    <dbReference type="NCBI Taxonomy" id="312017"/>
    <lineage>
        <taxon>Eukaryota</taxon>
        <taxon>Sar</taxon>
        <taxon>Alveolata</taxon>
        <taxon>Ciliophora</taxon>
        <taxon>Intramacronucleata</taxon>
        <taxon>Oligohymenophorea</taxon>
        <taxon>Hymenostomatida</taxon>
        <taxon>Tetrahymenina</taxon>
        <taxon>Tetrahymenidae</taxon>
        <taxon>Tetrahymena</taxon>
    </lineage>
</organism>
<evidence type="ECO:0000256" key="2">
    <source>
        <dbReference type="ARBA" id="ARBA00004496"/>
    </source>
</evidence>
<evidence type="ECO:0000256" key="1">
    <source>
        <dbReference type="ARBA" id="ARBA00001968"/>
    </source>
</evidence>
<keyword evidence="4 6" id="KW-0963">Cytoplasm</keyword>
<dbReference type="HOGENOM" id="CLU_023334_3_1_1"/>
<dbReference type="STRING" id="312017.I7M774"/>
<dbReference type="SUPFAM" id="SSF159065">
    <property type="entry name" value="Dom34/Pelota N-terminal domain-like"/>
    <property type="match status" value="1"/>
</dbReference>
<dbReference type="InterPro" id="IPR042226">
    <property type="entry name" value="eFR1_2_sf"/>
</dbReference>
<comment type="subcellular location">
    <subcellularLocation>
        <location evidence="2 6">Cytoplasm</location>
    </subcellularLocation>
</comment>
<gene>
    <name evidence="8" type="ORF">TTHERM_00705040</name>
</gene>